<dbReference type="GO" id="GO:0009378">
    <property type="term" value="F:four-way junction helicase activity"/>
    <property type="evidence" value="ECO:0007669"/>
    <property type="project" value="TreeGrafter"/>
</dbReference>
<sequence length="276" mass="31137">MDSDKRRITHEKWISGEVNVIVATVAFGLEKGIKAAQYHAFMDSDKRRITHEKWINGEVNVIVATVAFGMGIDKPDVRYVIHHSLAKSLDNYYQSTMVCTEKTGLRNLYSMLAYCTQVSECRRAIIAEHYNVEWNSSVCNKMCDICSESGDTVSKSDTNRITGMKLAELSCKKSRMSRELVEYVIAKLILDGYLKEDFHFTPYSIISYVVPGERSSLASQNPDIKITFPISSMLITPSGKTKTTRKKPLLLVDDDDDDTVVDDSCEHENSDNIIPL</sequence>
<proteinExistence type="inferred from homology"/>
<dbReference type="Gene3D" id="3.40.50.300">
    <property type="entry name" value="P-loop containing nucleotide triphosphate hydrolases"/>
    <property type="match status" value="1"/>
</dbReference>
<dbReference type="Gene3D" id="1.10.10.10">
    <property type="entry name" value="Winged helix-like DNA-binding domain superfamily/Winged helix DNA-binding domain"/>
    <property type="match status" value="1"/>
</dbReference>
<dbReference type="Proteomes" id="UP000271098">
    <property type="component" value="Unassembled WGS sequence"/>
</dbReference>
<evidence type="ECO:0000256" key="4">
    <source>
        <dbReference type="ARBA" id="ARBA00034617"/>
    </source>
</evidence>
<gene>
    <name evidence="8" type="ORF">GPUH_LOCUS10531</name>
</gene>
<comment type="similarity">
    <text evidence="1">Belongs to the helicase family. RecQ subfamily.</text>
</comment>
<keyword evidence="3" id="KW-0413">Isomerase</keyword>
<dbReference type="PANTHER" id="PTHR13710">
    <property type="entry name" value="DNA HELICASE RECQ FAMILY MEMBER"/>
    <property type="match status" value="1"/>
</dbReference>
<dbReference type="GO" id="GO:0043138">
    <property type="term" value="F:3'-5' DNA helicase activity"/>
    <property type="evidence" value="ECO:0007669"/>
    <property type="project" value="UniProtKB-EC"/>
</dbReference>
<evidence type="ECO:0000256" key="1">
    <source>
        <dbReference type="ARBA" id="ARBA00005446"/>
    </source>
</evidence>
<dbReference type="Pfam" id="PF16124">
    <property type="entry name" value="RecQ_Zn_bind"/>
    <property type="match status" value="1"/>
</dbReference>
<dbReference type="InterPro" id="IPR027417">
    <property type="entry name" value="P-loop_NTPase"/>
</dbReference>
<evidence type="ECO:0000313" key="9">
    <source>
        <dbReference type="Proteomes" id="UP000271098"/>
    </source>
</evidence>
<dbReference type="WBParaSite" id="GPUH_0001054401-mRNA-1">
    <property type="protein sequence ID" value="GPUH_0001054401-mRNA-1"/>
    <property type="gene ID" value="GPUH_0001054401"/>
</dbReference>
<dbReference type="OrthoDB" id="10261556at2759"/>
<keyword evidence="9" id="KW-1185">Reference proteome</keyword>
<evidence type="ECO:0000256" key="6">
    <source>
        <dbReference type="ARBA" id="ARBA00044566"/>
    </source>
</evidence>
<feature type="domain" description="Helicase C-terminal" evidence="7">
    <location>
        <begin position="1"/>
        <end position="145"/>
    </location>
</feature>
<dbReference type="InterPro" id="IPR032284">
    <property type="entry name" value="RecQ_Zn-bd"/>
</dbReference>
<dbReference type="Pfam" id="PF00271">
    <property type="entry name" value="Helicase_C"/>
    <property type="match status" value="1"/>
</dbReference>
<organism evidence="10">
    <name type="scientific">Gongylonema pulchrum</name>
    <dbReference type="NCBI Taxonomy" id="637853"/>
    <lineage>
        <taxon>Eukaryota</taxon>
        <taxon>Metazoa</taxon>
        <taxon>Ecdysozoa</taxon>
        <taxon>Nematoda</taxon>
        <taxon>Chromadorea</taxon>
        <taxon>Rhabditida</taxon>
        <taxon>Spirurina</taxon>
        <taxon>Spiruromorpha</taxon>
        <taxon>Spiruroidea</taxon>
        <taxon>Gongylonematidae</taxon>
        <taxon>Gongylonema</taxon>
    </lineage>
</organism>
<keyword evidence="2" id="KW-0238">DNA-binding</keyword>
<dbReference type="PROSITE" id="PS51194">
    <property type="entry name" value="HELICASE_CTER"/>
    <property type="match status" value="1"/>
</dbReference>
<evidence type="ECO:0000256" key="2">
    <source>
        <dbReference type="ARBA" id="ARBA00023125"/>
    </source>
</evidence>
<protein>
    <recommendedName>
        <fullName evidence="5">DNA 3'-5' helicase</fullName>
        <ecNumber evidence="5">5.6.2.4</ecNumber>
    </recommendedName>
    <alternativeName>
        <fullName evidence="6">DNA 3'-5' helicase Q1</fullName>
    </alternativeName>
</protein>
<reference evidence="10" key="1">
    <citation type="submission" date="2016-06" db="UniProtKB">
        <authorList>
            <consortium name="WormBaseParasite"/>
        </authorList>
    </citation>
    <scope>IDENTIFICATION</scope>
</reference>
<dbReference type="SUPFAM" id="SSF52540">
    <property type="entry name" value="P-loop containing nucleoside triphosphate hydrolases"/>
    <property type="match status" value="1"/>
</dbReference>
<dbReference type="PANTHER" id="PTHR13710:SF105">
    <property type="entry name" value="ATP-DEPENDENT DNA HELICASE Q1"/>
    <property type="match status" value="1"/>
</dbReference>
<dbReference type="InterPro" id="IPR036388">
    <property type="entry name" value="WH-like_DNA-bd_sf"/>
</dbReference>
<evidence type="ECO:0000256" key="5">
    <source>
        <dbReference type="ARBA" id="ARBA00034808"/>
    </source>
</evidence>
<dbReference type="InterPro" id="IPR001650">
    <property type="entry name" value="Helicase_C-like"/>
</dbReference>
<dbReference type="GO" id="GO:0000724">
    <property type="term" value="P:double-strand break repair via homologous recombination"/>
    <property type="evidence" value="ECO:0007669"/>
    <property type="project" value="TreeGrafter"/>
</dbReference>
<dbReference type="SMART" id="SM00490">
    <property type="entry name" value="HELICc"/>
    <property type="match status" value="1"/>
</dbReference>
<dbReference type="GO" id="GO:0005694">
    <property type="term" value="C:chromosome"/>
    <property type="evidence" value="ECO:0007669"/>
    <property type="project" value="TreeGrafter"/>
</dbReference>
<evidence type="ECO:0000259" key="7">
    <source>
        <dbReference type="PROSITE" id="PS51194"/>
    </source>
</evidence>
<dbReference type="GO" id="GO:0005737">
    <property type="term" value="C:cytoplasm"/>
    <property type="evidence" value="ECO:0007669"/>
    <property type="project" value="TreeGrafter"/>
</dbReference>
<accession>A0A183DP90</accession>
<comment type="catalytic activity">
    <reaction evidence="4">
        <text>Couples ATP hydrolysis with the unwinding of duplex DNA by translocating in the 3'-5' direction.</text>
        <dbReference type="EC" id="5.6.2.4"/>
    </reaction>
</comment>
<dbReference type="GO" id="GO:0003677">
    <property type="term" value="F:DNA binding"/>
    <property type="evidence" value="ECO:0007669"/>
    <property type="project" value="UniProtKB-KW"/>
</dbReference>
<dbReference type="EC" id="5.6.2.4" evidence="5"/>
<name>A0A183DP90_9BILA</name>
<reference evidence="8 9" key="2">
    <citation type="submission" date="2018-11" db="EMBL/GenBank/DDBJ databases">
        <authorList>
            <consortium name="Pathogen Informatics"/>
        </authorList>
    </citation>
    <scope>NUCLEOTIDE SEQUENCE [LARGE SCALE GENOMIC DNA]</scope>
</reference>
<evidence type="ECO:0000256" key="3">
    <source>
        <dbReference type="ARBA" id="ARBA00023235"/>
    </source>
</evidence>
<evidence type="ECO:0000313" key="8">
    <source>
        <dbReference type="EMBL" id="VDN17568.1"/>
    </source>
</evidence>
<evidence type="ECO:0000313" key="10">
    <source>
        <dbReference type="WBParaSite" id="GPUH_0001054401-mRNA-1"/>
    </source>
</evidence>
<dbReference type="AlphaFoldDB" id="A0A183DP90"/>
<dbReference type="EMBL" id="UYRT01078016">
    <property type="protein sequence ID" value="VDN17568.1"/>
    <property type="molecule type" value="Genomic_DNA"/>
</dbReference>